<evidence type="ECO:0000256" key="5">
    <source>
        <dbReference type="ARBA" id="ARBA00023125"/>
    </source>
</evidence>
<keyword evidence="1" id="KW-0479">Metal-binding</keyword>
<keyword evidence="4" id="KW-0805">Transcription regulation</keyword>
<feature type="region of interest" description="Disordered" evidence="9">
    <location>
        <begin position="318"/>
        <end position="355"/>
    </location>
</feature>
<dbReference type="GO" id="GO:0003700">
    <property type="term" value="F:DNA-binding transcription factor activity"/>
    <property type="evidence" value="ECO:0007669"/>
    <property type="project" value="InterPro"/>
</dbReference>
<feature type="compositionally biased region" description="Polar residues" evidence="9">
    <location>
        <begin position="421"/>
        <end position="437"/>
    </location>
</feature>
<gene>
    <name evidence="11" type="ORF">SHERM_00990</name>
</gene>
<evidence type="ECO:0000256" key="4">
    <source>
        <dbReference type="ARBA" id="ARBA00023015"/>
    </source>
</evidence>
<keyword evidence="3" id="KW-0862">Zinc</keyword>
<dbReference type="GO" id="GO:0003677">
    <property type="term" value="F:DNA binding"/>
    <property type="evidence" value="ECO:0007669"/>
    <property type="project" value="UniProtKB-UniRule"/>
</dbReference>
<evidence type="ECO:0000256" key="1">
    <source>
        <dbReference type="ARBA" id="ARBA00022723"/>
    </source>
</evidence>
<dbReference type="EMBL" id="CACSLK010002803">
    <property type="protein sequence ID" value="CAA0808294.1"/>
    <property type="molecule type" value="Genomic_DNA"/>
</dbReference>
<keyword evidence="12" id="KW-1185">Reference proteome</keyword>
<evidence type="ECO:0000256" key="6">
    <source>
        <dbReference type="ARBA" id="ARBA00023163"/>
    </source>
</evidence>
<dbReference type="PANTHER" id="PTHR31089">
    <property type="entry name" value="CYCLIC DOF FACTOR 2"/>
    <property type="match status" value="1"/>
</dbReference>
<sequence length="443" mass="48628">MSELKDSKIKLFGKTIGLPEEFVEAAGIGESAADSCDADTEDSVTSVDQKLACSVLEPSDFNGDAEDHESQERQPGPGHDNPNLENQGHPSTSNESDDTNAHIHVADNSKEDPTEANNSNEKTLKKPDKMLPCPRCNSTDTKFCYFNNYNVNQPRHFCKNCQRYWTAGGAMRNVRVGAGRRKNRNQAASQFHPIPNPESARPNPNGTSFLAFGSDTPVPLCESMVSVLDIGDKTIRRKENNGYERSSDPPILSSKDEVPVFHGVAWPYPWHSVQWSPPMAPPNICPTSFPMQFCSTAQPYWPGAPLWSVPYVISPTPAPSSGPISPTLGKHSRDESIPSNSENEEEKQKENDPEKCLWVPKTLRIDDPEEASRSSIWSTLGINKNRDDECGDVGVSGGDGLFMALRKKTEDSDQMSRAHAKSSTVLQSNPAALSRSLSFHEGS</sequence>
<evidence type="ECO:0000256" key="2">
    <source>
        <dbReference type="ARBA" id="ARBA00022771"/>
    </source>
</evidence>
<dbReference type="GO" id="GO:0008270">
    <property type="term" value="F:zinc ion binding"/>
    <property type="evidence" value="ECO:0007669"/>
    <property type="project" value="UniProtKB-KW"/>
</dbReference>
<organism evidence="11 12">
    <name type="scientific">Striga hermonthica</name>
    <name type="common">Purple witchweed</name>
    <name type="synonym">Buchnera hermonthica</name>
    <dbReference type="NCBI Taxonomy" id="68872"/>
    <lineage>
        <taxon>Eukaryota</taxon>
        <taxon>Viridiplantae</taxon>
        <taxon>Streptophyta</taxon>
        <taxon>Embryophyta</taxon>
        <taxon>Tracheophyta</taxon>
        <taxon>Spermatophyta</taxon>
        <taxon>Magnoliopsida</taxon>
        <taxon>eudicotyledons</taxon>
        <taxon>Gunneridae</taxon>
        <taxon>Pentapetalae</taxon>
        <taxon>asterids</taxon>
        <taxon>lamiids</taxon>
        <taxon>Lamiales</taxon>
        <taxon>Orobanchaceae</taxon>
        <taxon>Buchnereae</taxon>
        <taxon>Striga</taxon>
    </lineage>
</organism>
<keyword evidence="2 8" id="KW-0863">Zinc-finger</keyword>
<protein>
    <submittedName>
        <fullName evidence="11">Cyclic dof factor 2</fullName>
    </submittedName>
</protein>
<comment type="caution">
    <text evidence="11">The sequence shown here is derived from an EMBL/GenBank/DDBJ whole genome shotgun (WGS) entry which is preliminary data.</text>
</comment>
<name>A0A9N7MDW9_STRHE</name>
<proteinExistence type="predicted"/>
<dbReference type="Proteomes" id="UP001153555">
    <property type="component" value="Unassembled WGS sequence"/>
</dbReference>
<feature type="region of interest" description="Disordered" evidence="9">
    <location>
        <begin position="180"/>
        <end position="202"/>
    </location>
</feature>
<dbReference type="Pfam" id="PF02701">
    <property type="entry name" value="Zn_ribbon_Dof"/>
    <property type="match status" value="1"/>
</dbReference>
<feature type="compositionally biased region" description="Basic and acidic residues" evidence="9">
    <location>
        <begin position="99"/>
        <end position="113"/>
    </location>
</feature>
<keyword evidence="5 8" id="KW-0238">DNA-binding</keyword>
<evidence type="ECO:0000256" key="7">
    <source>
        <dbReference type="ARBA" id="ARBA00023242"/>
    </source>
</evidence>
<dbReference type="PROSITE" id="PS50884">
    <property type="entry name" value="ZF_DOF_2"/>
    <property type="match status" value="1"/>
</dbReference>
<accession>A0A9N7MDW9</accession>
<reference evidence="11" key="1">
    <citation type="submission" date="2019-12" db="EMBL/GenBank/DDBJ databases">
        <authorList>
            <person name="Scholes J."/>
        </authorList>
    </citation>
    <scope>NUCLEOTIDE SEQUENCE</scope>
</reference>
<dbReference type="GO" id="GO:0005634">
    <property type="term" value="C:nucleus"/>
    <property type="evidence" value="ECO:0007669"/>
    <property type="project" value="UniProtKB-SubCell"/>
</dbReference>
<feature type="region of interest" description="Disordered" evidence="9">
    <location>
        <begin position="407"/>
        <end position="443"/>
    </location>
</feature>
<evidence type="ECO:0000259" key="10">
    <source>
        <dbReference type="PROSITE" id="PS50884"/>
    </source>
</evidence>
<dbReference type="OrthoDB" id="1927254at2759"/>
<evidence type="ECO:0000256" key="9">
    <source>
        <dbReference type="SAM" id="MobiDB-lite"/>
    </source>
</evidence>
<feature type="compositionally biased region" description="Basic and acidic residues" evidence="9">
    <location>
        <begin position="407"/>
        <end position="416"/>
    </location>
</feature>
<dbReference type="PANTHER" id="PTHR31089:SF75">
    <property type="entry name" value="CYCLIC DOF FACTOR 2"/>
    <property type="match status" value="1"/>
</dbReference>
<feature type="domain" description="Dof-type" evidence="10">
    <location>
        <begin position="131"/>
        <end position="185"/>
    </location>
</feature>
<feature type="compositionally biased region" description="Basic and acidic residues" evidence="9">
    <location>
        <begin position="346"/>
        <end position="355"/>
    </location>
</feature>
<evidence type="ECO:0000313" key="12">
    <source>
        <dbReference type="Proteomes" id="UP001153555"/>
    </source>
</evidence>
<dbReference type="AlphaFoldDB" id="A0A9N7MDW9"/>
<keyword evidence="6" id="KW-0804">Transcription</keyword>
<evidence type="ECO:0000256" key="8">
    <source>
        <dbReference type="PROSITE-ProRule" id="PRU00071"/>
    </source>
</evidence>
<feature type="compositionally biased region" description="Polar residues" evidence="9">
    <location>
        <begin position="83"/>
        <end position="94"/>
    </location>
</feature>
<dbReference type="InterPro" id="IPR003851">
    <property type="entry name" value="Znf_Dof"/>
</dbReference>
<evidence type="ECO:0000256" key="3">
    <source>
        <dbReference type="ARBA" id="ARBA00022833"/>
    </source>
</evidence>
<dbReference type="PROSITE" id="PS01361">
    <property type="entry name" value="ZF_DOF_1"/>
    <property type="match status" value="1"/>
</dbReference>
<feature type="region of interest" description="Disordered" evidence="9">
    <location>
        <begin position="31"/>
        <end position="130"/>
    </location>
</feature>
<comment type="subcellular location">
    <subcellularLocation>
        <location evidence="8">Nucleus</location>
    </subcellularLocation>
</comment>
<dbReference type="InterPro" id="IPR045174">
    <property type="entry name" value="Dof"/>
</dbReference>
<evidence type="ECO:0000313" key="11">
    <source>
        <dbReference type="EMBL" id="CAA0808294.1"/>
    </source>
</evidence>
<keyword evidence="7 8" id="KW-0539">Nucleus</keyword>